<dbReference type="KEGG" id="egr:104437075"/>
<reference evidence="2" key="1">
    <citation type="submission" date="2013-07" db="EMBL/GenBank/DDBJ databases">
        <title>The genome of Eucalyptus grandis.</title>
        <authorList>
            <person name="Schmutz J."/>
            <person name="Hayes R."/>
            <person name="Myburg A."/>
            <person name="Tuskan G."/>
            <person name="Grattapaglia D."/>
            <person name="Rokhsar D.S."/>
        </authorList>
    </citation>
    <scope>NUCLEOTIDE SEQUENCE</scope>
    <source>
        <tissue evidence="2">Leaf extractions</tissue>
    </source>
</reference>
<feature type="compositionally biased region" description="Low complexity" evidence="1">
    <location>
        <begin position="15"/>
        <end position="34"/>
    </location>
</feature>
<dbReference type="STRING" id="71139.A0A059CQ39"/>
<dbReference type="AlphaFoldDB" id="A0A059CQ39"/>
<accession>A0A059CQ39</accession>
<sequence>MAMAATCCLNPSPPTSRSTNFPSSSSSSIITSRTVQASRKRNEVQTGAARVAMMVIGLVEMGNSFIGLGEIAEAMASEMAAAPKDKVTRIARWSEKRACPPWRLNSFETVVPENLPRPHAFRKSESIGYSDPHDAPTLKARVAKSNPRCFSM</sequence>
<dbReference type="InterPro" id="IPR053350">
    <property type="entry name" value="CV_Inducer"/>
</dbReference>
<dbReference type="PANTHER" id="PTHR37210:SF2">
    <property type="entry name" value="PROTEIN CHLOROPLAST VESICULATION"/>
    <property type="match status" value="1"/>
</dbReference>
<dbReference type="Gramene" id="KCW80462">
    <property type="protein sequence ID" value="KCW80462"/>
    <property type="gene ID" value="EUGRSUZ_C01807"/>
</dbReference>
<dbReference type="InParanoid" id="A0A059CQ39"/>
<evidence type="ECO:0000313" key="2">
    <source>
        <dbReference type="EMBL" id="KCW80462.1"/>
    </source>
</evidence>
<feature type="region of interest" description="Disordered" evidence="1">
    <location>
        <begin position="1"/>
        <end position="41"/>
    </location>
</feature>
<name>A0A059CQ39_EUCGR</name>
<dbReference type="eggNOG" id="ENOG502S9UX">
    <property type="taxonomic scope" value="Eukaryota"/>
</dbReference>
<dbReference type="FunCoup" id="A0A059CQ39">
    <property type="interactions" value="56"/>
</dbReference>
<dbReference type="PANTHER" id="PTHR37210">
    <property type="entry name" value="EXPRESSED PROTEIN"/>
    <property type="match status" value="1"/>
</dbReference>
<dbReference type="OMA" id="WSDKRRC"/>
<dbReference type="OrthoDB" id="1892100at2759"/>
<gene>
    <name evidence="2" type="ORF">EUGRSUZ_C01807</name>
</gene>
<organism evidence="2">
    <name type="scientific">Eucalyptus grandis</name>
    <name type="common">Flooded gum</name>
    <dbReference type="NCBI Taxonomy" id="71139"/>
    <lineage>
        <taxon>Eukaryota</taxon>
        <taxon>Viridiplantae</taxon>
        <taxon>Streptophyta</taxon>
        <taxon>Embryophyta</taxon>
        <taxon>Tracheophyta</taxon>
        <taxon>Spermatophyta</taxon>
        <taxon>Magnoliopsida</taxon>
        <taxon>eudicotyledons</taxon>
        <taxon>Gunneridae</taxon>
        <taxon>Pentapetalae</taxon>
        <taxon>rosids</taxon>
        <taxon>malvids</taxon>
        <taxon>Myrtales</taxon>
        <taxon>Myrtaceae</taxon>
        <taxon>Myrtoideae</taxon>
        <taxon>Eucalypteae</taxon>
        <taxon>Eucalyptus</taxon>
    </lineage>
</organism>
<protein>
    <submittedName>
        <fullName evidence="2">Uncharacterized protein</fullName>
    </submittedName>
</protein>
<evidence type="ECO:0000256" key="1">
    <source>
        <dbReference type="SAM" id="MobiDB-lite"/>
    </source>
</evidence>
<dbReference type="EMBL" id="KK198755">
    <property type="protein sequence ID" value="KCW80462.1"/>
    <property type="molecule type" value="Genomic_DNA"/>
</dbReference>
<proteinExistence type="predicted"/>